<dbReference type="PIRSF" id="PIRSF007487">
    <property type="entry name" value="Competence-induced_CoiA_bac"/>
    <property type="match status" value="1"/>
</dbReference>
<dbReference type="InterPro" id="IPR057253">
    <property type="entry name" value="CoiA-like_N"/>
</dbReference>
<accession>A0A081QQP9</accession>
<reference evidence="3 4" key="1">
    <citation type="submission" date="2014-05" db="EMBL/GenBank/DDBJ databases">
        <authorList>
            <person name="Daugherty S.C."/>
            <person name="Tallon L.J."/>
            <person name="Sadzewicz L."/>
            <person name="Kilian M."/>
            <person name="Tettelin H."/>
        </authorList>
    </citation>
    <scope>NUCLEOTIDE SEQUENCE [LARGE SCALE GENOMIC DNA]</scope>
    <source>
        <strain evidence="3 4">SK578</strain>
    </source>
</reference>
<feature type="domain" description="Competence protein CoiA nuclease-like" evidence="1">
    <location>
        <begin position="60"/>
        <end position="192"/>
    </location>
</feature>
<name>A0A081QQP9_STRMT</name>
<dbReference type="Pfam" id="PF25164">
    <property type="entry name" value="CoiA_N"/>
    <property type="match status" value="1"/>
</dbReference>
<dbReference type="PATRIC" id="fig|28037.93.peg.1323"/>
<organism evidence="3 4">
    <name type="scientific">Streptococcus mitis</name>
    <dbReference type="NCBI Taxonomy" id="28037"/>
    <lineage>
        <taxon>Bacteria</taxon>
        <taxon>Bacillati</taxon>
        <taxon>Bacillota</taxon>
        <taxon>Bacilli</taxon>
        <taxon>Lactobacillales</taxon>
        <taxon>Streptococcaceae</taxon>
        <taxon>Streptococcus</taxon>
        <taxon>Streptococcus mitis group</taxon>
    </lineage>
</organism>
<dbReference type="RefSeq" id="WP_042751305.1">
    <property type="nucleotide sequence ID" value="NZ_JPFY01000013.1"/>
</dbReference>
<dbReference type="InterPro" id="IPR010330">
    <property type="entry name" value="CoiA_nuc"/>
</dbReference>
<evidence type="ECO:0000313" key="4">
    <source>
        <dbReference type="Proteomes" id="UP000028089"/>
    </source>
</evidence>
<sequence length="317" mass="38144">MFVARDARGELVNVLEDKLEKQAYTCPTCGGQLRLRQGASVRTHFAHKSLKDCDYSSENESLEHLENKEVLYRWLKTEAEVQLEYPLPELKQIADVFVNGNLALEVQCSPLSQKVLKERSEGYRSQGYQVLWLLGEKLWLKERLTRLQQGFLYFSQNMGFYVWELDSEKQVLRLKYLIHQDLRGKLHYQIKEFLYGQASLLEILRFPYKKQKISHFTVSEDKDICRYIRQQLYYQNPIWMKEQAEAYQKGENLLTYGLKEWYPQIRPLVGNFCQIEKDLTRYYQYFQTYYQENPQNDWQKLYPPAFYQQYFLKNMVK</sequence>
<dbReference type="Pfam" id="PF06054">
    <property type="entry name" value="CoiA_nuc"/>
    <property type="match status" value="1"/>
</dbReference>
<protein>
    <submittedName>
        <fullName evidence="3">Competence CoiA-like family protein</fullName>
    </submittedName>
</protein>
<evidence type="ECO:0000259" key="1">
    <source>
        <dbReference type="Pfam" id="PF06054"/>
    </source>
</evidence>
<dbReference type="InterPro" id="IPR021176">
    <property type="entry name" value="Competence-induced_CoiA"/>
</dbReference>
<evidence type="ECO:0000259" key="2">
    <source>
        <dbReference type="Pfam" id="PF25164"/>
    </source>
</evidence>
<dbReference type="EMBL" id="JPFY01000013">
    <property type="protein sequence ID" value="KEQ45272.1"/>
    <property type="molecule type" value="Genomic_DNA"/>
</dbReference>
<gene>
    <name evidence="3" type="ORF">SK578_1370</name>
</gene>
<comment type="caution">
    <text evidence="3">The sequence shown here is derived from an EMBL/GenBank/DDBJ whole genome shotgun (WGS) entry which is preliminary data.</text>
</comment>
<dbReference type="AlphaFoldDB" id="A0A081QQP9"/>
<evidence type="ECO:0000313" key="3">
    <source>
        <dbReference type="EMBL" id="KEQ45272.1"/>
    </source>
</evidence>
<dbReference type="Proteomes" id="UP000028089">
    <property type="component" value="Unassembled WGS sequence"/>
</dbReference>
<feature type="domain" description="Competence protein CoiA-like N-terminal" evidence="2">
    <location>
        <begin position="19"/>
        <end position="56"/>
    </location>
</feature>
<proteinExistence type="predicted"/>